<accession>A0A6A8AEZ8</accession>
<sequence>MQRPNAATDFALILEGMPQPYLILDAELTIVGASDAYLALTDRLRDDIVGKSILVAFPENPDEKGTVEQGPLEVSLRHALATGKPHEMAVIQYDIPLPSGGFAQKFWTPIHSPVTDAEGHVQYIIQNPMDVTESVLKAREDDARLRVAMHAADLASWEYEPETDIWRRSHAVDELFGFGPGEGGAVAANFFARMHPDDLPVVQDGVRSILGCPDETVVNFEYRVVLPNGKIRHLSSRGEVLRTTIGKVRMIGVIMDVTADRAREAALSAAVTAQSELLDQKDALLAEVNHRVKNSLQLVVSTLRLQSRRIDVAATKAVFDVAISRVRAIISVHERLYRADNALKVDMKEQLGKLCLDLTGDKAASHVSVDVDNLELPTEKAIPISVIVNELLMAVLQDTLENGRRLTVSLKRIRAGYLELAVTGNVGTSCLPELGTKLVRSMAAQMDGEFTDVSYGDGYRAAVVFKGAV</sequence>
<dbReference type="PROSITE" id="PS50112">
    <property type="entry name" value="PAS"/>
    <property type="match status" value="1"/>
</dbReference>
<keyword evidence="4" id="KW-0808">Transferase</keyword>
<dbReference type="EC" id="2.7.13.3" evidence="2"/>
<evidence type="ECO:0000256" key="1">
    <source>
        <dbReference type="ARBA" id="ARBA00000085"/>
    </source>
</evidence>
<dbReference type="InterPro" id="IPR013656">
    <property type="entry name" value="PAS_4"/>
</dbReference>
<dbReference type="EMBL" id="WIXI01000050">
    <property type="protein sequence ID" value="MQY49349.1"/>
    <property type="molecule type" value="Genomic_DNA"/>
</dbReference>
<dbReference type="CDD" id="cd00130">
    <property type="entry name" value="PAS"/>
    <property type="match status" value="2"/>
</dbReference>
<evidence type="ECO:0000259" key="10">
    <source>
        <dbReference type="PROSITE" id="PS50113"/>
    </source>
</evidence>
<dbReference type="InterPro" id="IPR011495">
    <property type="entry name" value="Sig_transdc_His_kin_sub2_dim/P"/>
</dbReference>
<evidence type="ECO:0000256" key="7">
    <source>
        <dbReference type="ARBA" id="ARBA00022840"/>
    </source>
</evidence>
<comment type="catalytic activity">
    <reaction evidence="1">
        <text>ATP + protein L-histidine = ADP + protein N-phospho-L-histidine.</text>
        <dbReference type="EC" id="2.7.13.3"/>
    </reaction>
</comment>
<proteinExistence type="predicted"/>
<feature type="domain" description="PAS" evidence="9">
    <location>
        <begin position="6"/>
        <end position="83"/>
    </location>
</feature>
<dbReference type="Gene3D" id="2.10.70.100">
    <property type="match status" value="1"/>
</dbReference>
<dbReference type="Pfam" id="PF07568">
    <property type="entry name" value="HisKA_2"/>
    <property type="match status" value="1"/>
</dbReference>
<evidence type="ECO:0000313" key="12">
    <source>
        <dbReference type="Proteomes" id="UP000435138"/>
    </source>
</evidence>
<dbReference type="PANTHER" id="PTHR41523">
    <property type="entry name" value="TWO-COMPONENT SYSTEM SENSOR PROTEIN"/>
    <property type="match status" value="1"/>
</dbReference>
<keyword evidence="12" id="KW-1185">Reference proteome</keyword>
<feature type="domain" description="PAC" evidence="10">
    <location>
        <begin position="218"/>
        <end position="269"/>
    </location>
</feature>
<dbReference type="Proteomes" id="UP000435138">
    <property type="component" value="Unassembled WGS sequence"/>
</dbReference>
<organism evidence="11 12">
    <name type="scientific">Endobacterium cereale</name>
    <dbReference type="NCBI Taxonomy" id="2663029"/>
    <lineage>
        <taxon>Bacteria</taxon>
        <taxon>Pseudomonadati</taxon>
        <taxon>Pseudomonadota</taxon>
        <taxon>Alphaproteobacteria</taxon>
        <taxon>Hyphomicrobiales</taxon>
        <taxon>Rhizobiaceae</taxon>
        <taxon>Endobacterium</taxon>
    </lineage>
</organism>
<keyword evidence="6" id="KW-0418">Kinase</keyword>
<keyword evidence="5" id="KW-0547">Nucleotide-binding</keyword>
<evidence type="ECO:0000256" key="5">
    <source>
        <dbReference type="ARBA" id="ARBA00022741"/>
    </source>
</evidence>
<dbReference type="GO" id="GO:0005524">
    <property type="term" value="F:ATP binding"/>
    <property type="evidence" value="ECO:0007669"/>
    <property type="project" value="UniProtKB-KW"/>
</dbReference>
<evidence type="ECO:0000256" key="8">
    <source>
        <dbReference type="ARBA" id="ARBA00023026"/>
    </source>
</evidence>
<dbReference type="Gene3D" id="3.30.450.20">
    <property type="entry name" value="PAS domain"/>
    <property type="match status" value="2"/>
</dbReference>
<dbReference type="SUPFAM" id="SSF55785">
    <property type="entry name" value="PYP-like sensor domain (PAS domain)"/>
    <property type="match status" value="2"/>
</dbReference>
<dbReference type="InterPro" id="IPR000014">
    <property type="entry name" value="PAS"/>
</dbReference>
<dbReference type="InterPro" id="IPR013655">
    <property type="entry name" value="PAS_fold_3"/>
</dbReference>
<dbReference type="GO" id="GO:0004673">
    <property type="term" value="F:protein histidine kinase activity"/>
    <property type="evidence" value="ECO:0007669"/>
    <property type="project" value="UniProtKB-EC"/>
</dbReference>
<keyword evidence="7" id="KW-0067">ATP-binding</keyword>
<dbReference type="PANTHER" id="PTHR41523:SF8">
    <property type="entry name" value="ETHYLENE RESPONSE SENSOR PROTEIN"/>
    <property type="match status" value="1"/>
</dbReference>
<evidence type="ECO:0000313" key="11">
    <source>
        <dbReference type="EMBL" id="MQY49349.1"/>
    </source>
</evidence>
<reference evidence="11 12" key="1">
    <citation type="submission" date="2019-11" db="EMBL/GenBank/DDBJ databases">
        <title>Genome analysis of Rhizobacterium cereale a novel genus and species isolated from maize roots in North Spain.</title>
        <authorList>
            <person name="Menendez E."/>
            <person name="Flores-Felix J.D."/>
            <person name="Ramirez-Bahena M.-H."/>
            <person name="Igual J.M."/>
            <person name="Garcia-Fraile P."/>
            <person name="Peix A."/>
            <person name="Velazquez E."/>
        </authorList>
    </citation>
    <scope>NUCLEOTIDE SEQUENCE [LARGE SCALE GENOMIC DNA]</scope>
    <source>
        <strain evidence="11 12">RZME27</strain>
    </source>
</reference>
<name>A0A6A8AEZ8_9HYPH</name>
<evidence type="ECO:0000256" key="3">
    <source>
        <dbReference type="ARBA" id="ARBA00022553"/>
    </source>
</evidence>
<comment type="caution">
    <text evidence="11">The sequence shown here is derived from an EMBL/GenBank/DDBJ whole genome shotgun (WGS) entry which is preliminary data.</text>
</comment>
<evidence type="ECO:0000256" key="2">
    <source>
        <dbReference type="ARBA" id="ARBA00012438"/>
    </source>
</evidence>
<protein>
    <recommendedName>
        <fullName evidence="2">histidine kinase</fullName>
        <ecNumber evidence="2">2.7.13.3</ecNumber>
    </recommendedName>
</protein>
<dbReference type="InterPro" id="IPR000700">
    <property type="entry name" value="PAS-assoc_C"/>
</dbReference>
<evidence type="ECO:0000256" key="6">
    <source>
        <dbReference type="ARBA" id="ARBA00022777"/>
    </source>
</evidence>
<evidence type="ECO:0000259" key="9">
    <source>
        <dbReference type="PROSITE" id="PS50112"/>
    </source>
</evidence>
<keyword evidence="3" id="KW-0597">Phosphoprotein</keyword>
<evidence type="ECO:0000256" key="4">
    <source>
        <dbReference type="ARBA" id="ARBA00022679"/>
    </source>
</evidence>
<dbReference type="InterPro" id="IPR035965">
    <property type="entry name" value="PAS-like_dom_sf"/>
</dbReference>
<dbReference type="RefSeq" id="WP_153358998.1">
    <property type="nucleotide sequence ID" value="NZ_JAYKOO010000016.1"/>
</dbReference>
<dbReference type="PROSITE" id="PS50113">
    <property type="entry name" value="PAC"/>
    <property type="match status" value="1"/>
</dbReference>
<dbReference type="AlphaFoldDB" id="A0A6A8AEZ8"/>
<dbReference type="Pfam" id="PF08448">
    <property type="entry name" value="PAS_4"/>
    <property type="match status" value="1"/>
</dbReference>
<dbReference type="Pfam" id="PF08447">
    <property type="entry name" value="PAS_3"/>
    <property type="match status" value="1"/>
</dbReference>
<gene>
    <name evidence="11" type="ORF">GAO09_25255</name>
</gene>
<keyword evidence="8" id="KW-0843">Virulence</keyword>
<dbReference type="SMART" id="SM00091">
    <property type="entry name" value="PAS"/>
    <property type="match status" value="2"/>
</dbReference>